<feature type="transmembrane region" description="Helical" evidence="1">
    <location>
        <begin position="332"/>
        <end position="349"/>
    </location>
</feature>
<dbReference type="GO" id="GO:0007399">
    <property type="term" value="P:nervous system development"/>
    <property type="evidence" value="ECO:0007669"/>
    <property type="project" value="UniProtKB-ARBA"/>
</dbReference>
<gene>
    <name evidence="2" type="ORF">C0J50_10010</name>
</gene>
<keyword evidence="1" id="KW-0472">Membrane</keyword>
<evidence type="ECO:0000313" key="2">
    <source>
        <dbReference type="EMBL" id="KAI5606382.1"/>
    </source>
</evidence>
<protein>
    <submittedName>
        <fullName evidence="2">NXPE family member 3</fullName>
    </submittedName>
</protein>
<dbReference type="Proteomes" id="UP001205998">
    <property type="component" value="Unassembled WGS sequence"/>
</dbReference>
<evidence type="ECO:0000313" key="3">
    <source>
        <dbReference type="Proteomes" id="UP001205998"/>
    </source>
</evidence>
<organism evidence="2 3">
    <name type="scientific">Silurus asotus</name>
    <name type="common">Amur catfish</name>
    <name type="synonym">Parasilurus asotus</name>
    <dbReference type="NCBI Taxonomy" id="30991"/>
    <lineage>
        <taxon>Eukaryota</taxon>
        <taxon>Metazoa</taxon>
        <taxon>Chordata</taxon>
        <taxon>Craniata</taxon>
        <taxon>Vertebrata</taxon>
        <taxon>Euteleostomi</taxon>
        <taxon>Actinopterygii</taxon>
        <taxon>Neopterygii</taxon>
        <taxon>Teleostei</taxon>
        <taxon>Ostariophysi</taxon>
        <taxon>Siluriformes</taxon>
        <taxon>Siluridae</taxon>
        <taxon>Silurus</taxon>
    </lineage>
</organism>
<proteinExistence type="predicted"/>
<dbReference type="Pfam" id="PF06312">
    <property type="entry name" value="Neurexophilin"/>
    <property type="match status" value="1"/>
</dbReference>
<dbReference type="EMBL" id="MU600219">
    <property type="protein sequence ID" value="KAI5606382.1"/>
    <property type="molecule type" value="Genomic_DNA"/>
</dbReference>
<dbReference type="InterPro" id="IPR026845">
    <property type="entry name" value="NXPH/NXPE"/>
</dbReference>
<dbReference type="InterPro" id="IPR014756">
    <property type="entry name" value="Ig_E-set"/>
</dbReference>
<dbReference type="PANTHER" id="PTHR16165">
    <property type="entry name" value="NXPE FAMILY MEMBER"/>
    <property type="match status" value="1"/>
</dbReference>
<dbReference type="SUPFAM" id="SSF81296">
    <property type="entry name" value="E set domains"/>
    <property type="match status" value="1"/>
</dbReference>
<keyword evidence="1" id="KW-1133">Transmembrane helix</keyword>
<keyword evidence="3" id="KW-1185">Reference proteome</keyword>
<reference evidence="2" key="1">
    <citation type="submission" date="2018-07" db="EMBL/GenBank/DDBJ databases">
        <title>Comparative genomics of catfishes provides insights into carnivory and benthic adaptation.</title>
        <authorList>
            <person name="Zhang Y."/>
            <person name="Wang D."/>
            <person name="Peng Z."/>
            <person name="Zheng S."/>
            <person name="Shao F."/>
            <person name="Tao W."/>
        </authorList>
    </citation>
    <scope>NUCLEOTIDE SEQUENCE</scope>
    <source>
        <strain evidence="2">Chongqing</strain>
    </source>
</reference>
<evidence type="ECO:0000256" key="1">
    <source>
        <dbReference type="SAM" id="Phobius"/>
    </source>
</evidence>
<accession>A0AAD4ZZC4</accession>
<dbReference type="AlphaFoldDB" id="A0AAD4ZZC4"/>
<sequence length="385" mass="43043">MCQASQNLNFQLNSTFYQIKSSIHLAFKSPEILLPLKVNHTYCAQFGQEPTAEEVKEERDLLNSIAWPGPLVKGLPVELSSDPAKSYFVIQGPPVQHIGDQLVVNVHMHNFLDQPKKHGGDFLIARLHSPELGAGVAGKVHDHQNGNYTVLFPLLWAGVVHVQITMVHPSEAVVVFKRLQEEQPDRVFFKSMFRSGHISEATVCNLCLPLNEKPLCNYTDPKTKEPWYCYKPQNLSCDTRITHSKGGYTRNITQFDEQFFQRVKIKVSIPASVLGKVTVLPAEKVVTPSTFLAVSLITSAVVAQSSSTSSPPPSPCLTSSRNLTRQSFSLRFHHLILLSVFTLLLFFFTSKTILQTTIRCCLATLSPANTLQSPISFRLHLLHRT</sequence>
<comment type="caution">
    <text evidence="2">The sequence shown here is derived from an EMBL/GenBank/DDBJ whole genome shotgun (WGS) entry which is preliminary data.</text>
</comment>
<keyword evidence="1" id="KW-0812">Transmembrane</keyword>
<dbReference type="PANTHER" id="PTHR16165:SF9">
    <property type="entry name" value="NXPE FAMILY MEMBER 3"/>
    <property type="match status" value="1"/>
</dbReference>
<name>A0AAD4ZZC4_SILAS</name>